<dbReference type="InterPro" id="IPR000008">
    <property type="entry name" value="C2_dom"/>
</dbReference>
<feature type="domain" description="C2" evidence="1">
    <location>
        <begin position="1185"/>
        <end position="1309"/>
    </location>
</feature>
<dbReference type="Pfam" id="PF07714">
    <property type="entry name" value="PK_Tyr_Ser-Thr"/>
    <property type="match status" value="1"/>
</dbReference>
<sequence>MKKIKSSFITSTTEVPPSPLPICKYCKKLCSGQPDTFCRARLTINKKRAERQQQQPSQFQSQAQLQIEKPKQKKTQIIKSRGIPTNIIPICKGGFSRIYSAELISDDDNNNNPNVILKVLKYSRNFGEQHLQEFIIHHLCHTTCAIPFYGLTKGLKNNRLDYAMVMKKAKYGDLRDFLNTVNDKNNNIKFDWKDKITLLLEISKSLKTLHGMDILHRDFHCKNIFVDENFKIYIGDFGLSCREENSKNDSLYLTQRLDFTITDIIDQDSKQNNTDSLYLTQRLNFDINDIINQDSKQNNTDDITTNSNIDASSNNHSTIGVCRLELIGAKDLKCTDFFLAGGKSDPYVRVFHKGGKDIIAQTKVIENKLNPNWNEIHYLPVQTIGDKFILEVMDFNKFIKDKPLGICHFEVTRELVNEVSEDVFEGTPNGIDVWAKLSIKGELNYKAKFFALTPLPDSLPDFLSNLKEKPFDRSTLFVLITLQAPDGSFPPSNTLASLFGYSNPDELLEFYKKNCRDDLVLKINSTVWTTSMVLWFLRYLLKEFRKEWAGVFERAKQYISKEINSDLEIEEIVFAIGRKAVRERFDIKFVDTPYPSKRNVTRENISVAQVKRIIKFQNANGSYKVNDGLAKSLSFDNAEQLRTALNAFIRKNLKSASITQLDHQVLVTILVIYFYRYVAIDHKKEWVPTYEKSYKWLWGQFKGKEKVEQEGFQIIKSFVRDVYEVEEGVYELDATFEVEMEPIISNIKFPNISIYGIVKKPLGVLRIEIISAKKLKKADYLFGTSDPYVKISSVSTGWAYGETRVVYNNLNPTWNQVFYITIHEIKDKFKLQVFDYNFVLKHTPLGNYILDLKDIVKILANGSLEGKKLGKQEVDLTLKGRKYGMLSFFVEFNSFSEAETSSVITTKTVNIRHLYLITSYQRQDGCFELTDKTAKLFNFSSKQELIKAFSNFVANDDGVRYLKHNVWSTCLIISFFKTLLWKYHYEWIAIHNKGEAWLSDNVPDNDIEERLYSCVTRFIIQHFNITEWESESQRISLGVDTKISIIVRSKANIRIVRRFITYQNDSGCFVLSDKSSGSFGFSSIEEAKKHLEIHFSSYSKASKLDVHVWNTAIFIWYFRLVLIDFRTEWTEVFQKSESWISEQVPDEQTRIELMDAAKIFVIKRFQVGQSSIDEDNSLRYSRDSIVQEPLATEDDDDDIIASEEVIGVIRFDIKSAKDLKKSWFMYSHPDPYVRILNSTSKEIGRTITINGTNNPTWNEFFLVPIHRVTEKITFEINDYNIFVSDTLLGTYVFESSFIVEKKDDGSLISEKVFDQQVPLQLDNKPVKGSLDLCAKFFSSVFNSEENFVFSQEAFTLHHLYIIFGWRLSSGAFTFSENLARFLNLKNEQELVEKFKQYVATDQYLLKCDMDVWSTAIVITYLRIICWKYYSEWKTQVSKSEKWLNLQIDDTDVEDRLYEACKKFIIEVFKITSFEDDQLKVLTQDKKIIVTRKNITVRFIRRIVRYQAEDGSIALNEKVVNFYWFESEDEFIKYLKNYFKTERVTKLHINVWITACTILYLRLVAIDHSNEWSQNYEKSYEWLVKQCKEDTELVNEILECAKKFVVERYQVNKEAEEADSKF</sequence>
<evidence type="ECO:0000313" key="3">
    <source>
        <dbReference type="EMBL" id="CAG8591221.1"/>
    </source>
</evidence>
<dbReference type="InterPro" id="IPR035892">
    <property type="entry name" value="C2_domain_sf"/>
</dbReference>
<name>A0A9N9GBQ6_9GLOM</name>
<evidence type="ECO:0000259" key="2">
    <source>
        <dbReference type="PROSITE" id="PS50011"/>
    </source>
</evidence>
<dbReference type="SMART" id="SM00239">
    <property type="entry name" value="C2"/>
    <property type="match status" value="3"/>
</dbReference>
<evidence type="ECO:0000259" key="1">
    <source>
        <dbReference type="PROSITE" id="PS50004"/>
    </source>
</evidence>
<dbReference type="SUPFAM" id="SSF49562">
    <property type="entry name" value="C2 domain (Calcium/lipid-binding domain, CaLB)"/>
    <property type="match status" value="3"/>
</dbReference>
<dbReference type="InterPro" id="IPR052455">
    <property type="entry name" value="Tricalbin_domain"/>
</dbReference>
<accession>A0A9N9GBQ6</accession>
<dbReference type="GO" id="GO:0004672">
    <property type="term" value="F:protein kinase activity"/>
    <property type="evidence" value="ECO:0007669"/>
    <property type="project" value="InterPro"/>
</dbReference>
<dbReference type="PROSITE" id="PS50004">
    <property type="entry name" value="C2"/>
    <property type="match status" value="3"/>
</dbReference>
<dbReference type="Proteomes" id="UP000789706">
    <property type="component" value="Unassembled WGS sequence"/>
</dbReference>
<dbReference type="Gene3D" id="1.10.510.10">
    <property type="entry name" value="Transferase(Phosphotransferase) domain 1"/>
    <property type="match status" value="1"/>
</dbReference>
<dbReference type="Gene3D" id="2.60.40.150">
    <property type="entry name" value="C2 domain"/>
    <property type="match status" value="3"/>
</dbReference>
<dbReference type="OrthoDB" id="9895617at2759"/>
<feature type="non-terminal residue" evidence="3">
    <location>
        <position position="1621"/>
    </location>
</feature>
<evidence type="ECO:0000313" key="4">
    <source>
        <dbReference type="Proteomes" id="UP000789706"/>
    </source>
</evidence>
<keyword evidence="4" id="KW-1185">Reference proteome</keyword>
<feature type="domain" description="Protein kinase" evidence="2">
    <location>
        <begin position="84"/>
        <end position="489"/>
    </location>
</feature>
<dbReference type="InterPro" id="IPR001245">
    <property type="entry name" value="Ser-Thr/Tyr_kinase_cat_dom"/>
</dbReference>
<dbReference type="PANTHER" id="PTHR46980:SF2">
    <property type="entry name" value="TRICALBIN-1-RELATED"/>
    <property type="match status" value="1"/>
</dbReference>
<dbReference type="SUPFAM" id="SSF56112">
    <property type="entry name" value="Protein kinase-like (PK-like)"/>
    <property type="match status" value="1"/>
</dbReference>
<feature type="domain" description="C2" evidence="1">
    <location>
        <begin position="746"/>
        <end position="866"/>
    </location>
</feature>
<dbReference type="GO" id="GO:0005524">
    <property type="term" value="F:ATP binding"/>
    <property type="evidence" value="ECO:0007669"/>
    <property type="project" value="InterPro"/>
</dbReference>
<gene>
    <name evidence="3" type="ORF">DEBURN_LOCUS9066</name>
</gene>
<comment type="caution">
    <text evidence="3">The sequence shown here is derived from an EMBL/GenBank/DDBJ whole genome shotgun (WGS) entry which is preliminary data.</text>
</comment>
<proteinExistence type="predicted"/>
<organism evidence="3 4">
    <name type="scientific">Diversispora eburnea</name>
    <dbReference type="NCBI Taxonomy" id="1213867"/>
    <lineage>
        <taxon>Eukaryota</taxon>
        <taxon>Fungi</taxon>
        <taxon>Fungi incertae sedis</taxon>
        <taxon>Mucoromycota</taxon>
        <taxon>Glomeromycotina</taxon>
        <taxon>Glomeromycetes</taxon>
        <taxon>Diversisporales</taxon>
        <taxon>Diversisporaceae</taxon>
        <taxon>Diversispora</taxon>
    </lineage>
</organism>
<protein>
    <submittedName>
        <fullName evidence="3">5967_t:CDS:1</fullName>
    </submittedName>
</protein>
<dbReference type="EMBL" id="CAJVPK010001564">
    <property type="protein sequence ID" value="CAG8591221.1"/>
    <property type="molecule type" value="Genomic_DNA"/>
</dbReference>
<reference evidence="3" key="1">
    <citation type="submission" date="2021-06" db="EMBL/GenBank/DDBJ databases">
        <authorList>
            <person name="Kallberg Y."/>
            <person name="Tangrot J."/>
            <person name="Rosling A."/>
        </authorList>
    </citation>
    <scope>NUCLEOTIDE SEQUENCE</scope>
    <source>
        <strain evidence="3">AZ414A</strain>
    </source>
</reference>
<feature type="domain" description="C2" evidence="1">
    <location>
        <begin position="303"/>
        <end position="424"/>
    </location>
</feature>
<dbReference type="PROSITE" id="PS50011">
    <property type="entry name" value="PROTEIN_KINASE_DOM"/>
    <property type="match status" value="1"/>
</dbReference>
<dbReference type="Pfam" id="PF00168">
    <property type="entry name" value="C2"/>
    <property type="match status" value="3"/>
</dbReference>
<dbReference type="InterPro" id="IPR000719">
    <property type="entry name" value="Prot_kinase_dom"/>
</dbReference>
<dbReference type="PANTHER" id="PTHR46980">
    <property type="entry name" value="TRICALBIN-1-RELATED"/>
    <property type="match status" value="1"/>
</dbReference>
<dbReference type="InterPro" id="IPR011009">
    <property type="entry name" value="Kinase-like_dom_sf"/>
</dbReference>